<reference evidence="2 3" key="2">
    <citation type="journal article" date="2016" name="Int. J. Syst. Evol. Microbiol.">
        <title>Taxonomy of haemolytic and/or proteolytic strains of the genus Acinetobacter with the proposal of Acinetobacter courvalinii sp. nov. (genomic species 14 sensu Bouvet &amp; Jeanjean), Acinetobacter dispersus sp. nov. (genomic species 17), Acinetobacter modestus sp. nov., Acinetobacter proteolyticus sp. nov. and Acinetobacter vivianii sp. nov.</title>
        <authorList>
            <person name="Nemec A."/>
            <person name="Radolfova-Krizova L."/>
            <person name="Maixnerova M."/>
            <person name="Vrestiakova E."/>
            <person name="Jezek P."/>
            <person name="Sedo O."/>
        </authorList>
    </citation>
    <scope>NUCLEOTIDE SEQUENCE [LARGE SCALE GENOMIC DNA]</scope>
    <source>
        <strain evidence="2 3">NIPH 236</strain>
    </source>
</reference>
<evidence type="ECO:0000313" key="3">
    <source>
        <dbReference type="Proteomes" id="UP000013190"/>
    </source>
</evidence>
<dbReference type="EMBL" id="APOJ01000016">
    <property type="protein sequence ID" value="ENU28031.1"/>
    <property type="molecule type" value="Genomic_DNA"/>
</dbReference>
<feature type="transmembrane region" description="Helical" evidence="1">
    <location>
        <begin position="12"/>
        <end position="32"/>
    </location>
</feature>
<proteinExistence type="predicted"/>
<keyword evidence="1" id="KW-1133">Transmembrane helix</keyword>
<keyword evidence="1" id="KW-0472">Membrane</keyword>
<evidence type="ECO:0000256" key="1">
    <source>
        <dbReference type="SAM" id="Phobius"/>
    </source>
</evidence>
<organism evidence="2 3">
    <name type="scientific">Acinetobacter modestus</name>
    <dbReference type="NCBI Taxonomy" id="1776740"/>
    <lineage>
        <taxon>Bacteria</taxon>
        <taxon>Pseudomonadati</taxon>
        <taxon>Pseudomonadota</taxon>
        <taxon>Gammaproteobacteria</taxon>
        <taxon>Moraxellales</taxon>
        <taxon>Moraxellaceae</taxon>
        <taxon>Acinetobacter</taxon>
    </lineage>
</organism>
<feature type="transmembrane region" description="Helical" evidence="1">
    <location>
        <begin position="44"/>
        <end position="65"/>
    </location>
</feature>
<sequence>MRSAKTKFVITHLFFSLCVALCVVVLIFVFWYPLPLNKATGVTHIFLMMLAIDIVLGPFFTWLVYKEGKKTLVFDLVVIILIQIAALGYGIYNIAQGRPVWIVYSVDRFDLVRNNELYTKNIHHAQKKYQQTSWLTPQFAAIEFSKDPKQRNQDMFEEILGGVAISQRPERYMELDKAKSQIQKRAQNLALLQQYNDPDSVKKILNRYPKANAFVPLKANAVDMTVLIHKETAEVIEIVDLRPWKLN</sequence>
<feature type="transmembrane region" description="Helical" evidence="1">
    <location>
        <begin position="72"/>
        <end position="92"/>
    </location>
</feature>
<gene>
    <name evidence="2" type="ORF">F992_00868</name>
</gene>
<name>A0ABP2U0J8_9GAMM</name>
<dbReference type="RefSeq" id="WP_004660178.1">
    <property type="nucleotide sequence ID" value="NZ_BMDV01000003.1"/>
</dbReference>
<comment type="caution">
    <text evidence="2">The sequence shown here is derived from an EMBL/GenBank/DDBJ whole genome shotgun (WGS) entry which is preliminary data.</text>
</comment>
<dbReference type="NCBIfam" id="NF041437">
    <property type="entry name" value="TfpZ"/>
    <property type="match status" value="1"/>
</dbReference>
<dbReference type="Proteomes" id="UP000013190">
    <property type="component" value="Unassembled WGS sequence"/>
</dbReference>
<evidence type="ECO:0008006" key="4">
    <source>
        <dbReference type="Google" id="ProtNLM"/>
    </source>
</evidence>
<dbReference type="InterPro" id="IPR047814">
    <property type="entry name" value="TfpX/TfpZ-like"/>
</dbReference>
<dbReference type="GeneID" id="92834289"/>
<reference evidence="3" key="1">
    <citation type="submission" date="2013-02" db="EMBL/GenBank/DDBJ databases">
        <title>The Genome Sequence of Acinetobacter sp. NIPH 236.</title>
        <authorList>
            <consortium name="The Broad Institute Genome Sequencing Platform"/>
            <consortium name="The Broad Institute Genome Sequencing Center for Infectious Disease"/>
            <person name="Cerqueira G."/>
            <person name="Feldgarden M."/>
            <person name="Courvalin P."/>
            <person name="Perichon B."/>
            <person name="Grillot-Courvalin C."/>
            <person name="Clermont D."/>
            <person name="Rocha E."/>
            <person name="Yoon E.-J."/>
            <person name="Nemec A."/>
            <person name="Walker B."/>
            <person name="Young S.K."/>
            <person name="Zeng Q."/>
            <person name="Gargeya S."/>
            <person name="Fitzgerald M."/>
            <person name="Haas B."/>
            <person name="Abouelleil A."/>
            <person name="Alvarado L."/>
            <person name="Arachchi H.M."/>
            <person name="Berlin A.M."/>
            <person name="Chapman S.B."/>
            <person name="Dewar J."/>
            <person name="Goldberg J."/>
            <person name="Griggs A."/>
            <person name="Gujja S."/>
            <person name="Hansen M."/>
            <person name="Howarth C."/>
            <person name="Imamovic A."/>
            <person name="Larimer J."/>
            <person name="McCowan C."/>
            <person name="Murphy C."/>
            <person name="Neiman D."/>
            <person name="Pearson M."/>
            <person name="Priest M."/>
            <person name="Roberts A."/>
            <person name="Saif S."/>
            <person name="Shea T."/>
            <person name="Sisk P."/>
            <person name="Sykes S."/>
            <person name="Wortman J."/>
            <person name="Nusbaum C."/>
            <person name="Birren B."/>
        </authorList>
    </citation>
    <scope>NUCLEOTIDE SEQUENCE [LARGE SCALE GENOMIC DNA]</scope>
    <source>
        <strain evidence="3">NIPH 236</strain>
    </source>
</reference>
<evidence type="ECO:0000313" key="2">
    <source>
        <dbReference type="EMBL" id="ENU28031.1"/>
    </source>
</evidence>
<accession>A0ABP2U0J8</accession>
<keyword evidence="1" id="KW-0812">Transmembrane</keyword>
<keyword evidence="3" id="KW-1185">Reference proteome</keyword>
<protein>
    <recommendedName>
        <fullName evidence="4">Type IV pilin accessory protein</fullName>
    </recommendedName>
</protein>